<dbReference type="PANTHER" id="PTHR47505">
    <property type="entry name" value="DNA UTILIZATION PROTEIN YHGH"/>
    <property type="match status" value="1"/>
</dbReference>
<dbReference type="Gene3D" id="3.40.50.2020">
    <property type="match status" value="1"/>
</dbReference>
<organism evidence="4 5">
    <name type="scientific">Candidatus Bacteroides intestinipullorum</name>
    <dbReference type="NCBI Taxonomy" id="2838471"/>
    <lineage>
        <taxon>Bacteria</taxon>
        <taxon>Pseudomonadati</taxon>
        <taxon>Bacteroidota</taxon>
        <taxon>Bacteroidia</taxon>
        <taxon>Bacteroidales</taxon>
        <taxon>Bacteroidaceae</taxon>
        <taxon>Bacteroides</taxon>
    </lineage>
</organism>
<dbReference type="InterPro" id="IPR029057">
    <property type="entry name" value="PRTase-like"/>
</dbReference>
<proteinExistence type="inferred from homology"/>
<feature type="chain" id="PRO_5039089025" evidence="2">
    <location>
        <begin position="23"/>
        <end position="235"/>
    </location>
</feature>
<dbReference type="CDD" id="cd06223">
    <property type="entry name" value="PRTases_typeI"/>
    <property type="match status" value="1"/>
</dbReference>
<dbReference type="Pfam" id="PF00156">
    <property type="entry name" value="Pribosyltran"/>
    <property type="match status" value="1"/>
</dbReference>
<dbReference type="InterPro" id="IPR051910">
    <property type="entry name" value="ComF/GntX_DNA_util-trans"/>
</dbReference>
<reference evidence="4" key="2">
    <citation type="submission" date="2021-04" db="EMBL/GenBank/DDBJ databases">
        <authorList>
            <person name="Gilroy R."/>
        </authorList>
    </citation>
    <scope>NUCLEOTIDE SEQUENCE</scope>
    <source>
        <strain evidence="4">B3-3758</strain>
    </source>
</reference>
<evidence type="ECO:0000313" key="5">
    <source>
        <dbReference type="Proteomes" id="UP000824236"/>
    </source>
</evidence>
<feature type="signal peptide" evidence="2">
    <location>
        <begin position="1"/>
        <end position="22"/>
    </location>
</feature>
<keyword evidence="2" id="KW-0732">Signal</keyword>
<evidence type="ECO:0000256" key="1">
    <source>
        <dbReference type="ARBA" id="ARBA00008007"/>
    </source>
</evidence>
<dbReference type="Proteomes" id="UP000824236">
    <property type="component" value="Unassembled WGS sequence"/>
</dbReference>
<evidence type="ECO:0000313" key="4">
    <source>
        <dbReference type="EMBL" id="MBU3814586.1"/>
    </source>
</evidence>
<name>A0A9E2KI45_9BACE</name>
<dbReference type="PANTHER" id="PTHR47505:SF1">
    <property type="entry name" value="DNA UTILIZATION PROTEIN YHGH"/>
    <property type="match status" value="1"/>
</dbReference>
<accession>A0A9E2KI45</accession>
<evidence type="ECO:0000256" key="2">
    <source>
        <dbReference type="SAM" id="SignalP"/>
    </source>
</evidence>
<gene>
    <name evidence="4" type="ORF">H9791_08795</name>
</gene>
<dbReference type="AlphaFoldDB" id="A0A9E2KI45"/>
<comment type="caution">
    <text evidence="4">The sequence shown here is derived from an EMBL/GenBank/DDBJ whole genome shotgun (WGS) entry which is preliminary data.</text>
</comment>
<reference evidence="4" key="1">
    <citation type="journal article" date="2021" name="PeerJ">
        <title>Extensive microbial diversity within the chicken gut microbiome revealed by metagenomics and culture.</title>
        <authorList>
            <person name="Gilroy R."/>
            <person name="Ravi A."/>
            <person name="Getino M."/>
            <person name="Pursley I."/>
            <person name="Horton D.L."/>
            <person name="Alikhan N.F."/>
            <person name="Baker D."/>
            <person name="Gharbi K."/>
            <person name="Hall N."/>
            <person name="Watson M."/>
            <person name="Adriaenssens E.M."/>
            <person name="Foster-Nyarko E."/>
            <person name="Jarju S."/>
            <person name="Secka A."/>
            <person name="Antonio M."/>
            <person name="Oren A."/>
            <person name="Chaudhuri R.R."/>
            <person name="La Ragione R."/>
            <person name="Hildebrand F."/>
            <person name="Pallen M.J."/>
        </authorList>
    </citation>
    <scope>NUCLEOTIDE SEQUENCE</scope>
    <source>
        <strain evidence="4">B3-3758</strain>
    </source>
</reference>
<feature type="domain" description="Phosphoribosyltransferase" evidence="3">
    <location>
        <begin position="151"/>
        <end position="226"/>
    </location>
</feature>
<protein>
    <submittedName>
        <fullName evidence="4">ComF family protein</fullName>
    </submittedName>
</protein>
<sequence>MWKTCKLWFFSLFRLFVPRHCAVCGAALDDGEDVLCLKCDIGLPRTNYHLQVGNPVERRLWGHFPLGRATSYFHYQKGGGYRRILHQLKYAGRKDYARAMGRLMAADLVRSGFFEGVDVLLPVPLHPDKQRRRGYNQSECIAQGVSDVTGIPLSVGNVVRRQFTETQTRKSAGQRWLNVEGVFAATDPAAFVGRHVLLVDDVLTTGATLTACADALQGVEGVCFSVLTLAVAEGS</sequence>
<comment type="similarity">
    <text evidence="1">Belongs to the ComF/GntX family.</text>
</comment>
<evidence type="ECO:0000259" key="3">
    <source>
        <dbReference type="Pfam" id="PF00156"/>
    </source>
</evidence>
<dbReference type="InterPro" id="IPR000836">
    <property type="entry name" value="PRTase_dom"/>
</dbReference>
<dbReference type="EMBL" id="JAHLFO010000118">
    <property type="protein sequence ID" value="MBU3814586.1"/>
    <property type="molecule type" value="Genomic_DNA"/>
</dbReference>
<dbReference type="SUPFAM" id="SSF53271">
    <property type="entry name" value="PRTase-like"/>
    <property type="match status" value="1"/>
</dbReference>